<evidence type="ECO:0000313" key="2">
    <source>
        <dbReference type="EMBL" id="OMP13369.1"/>
    </source>
</evidence>
<proteinExistence type="predicted"/>
<feature type="region of interest" description="Disordered" evidence="1">
    <location>
        <begin position="180"/>
        <end position="261"/>
    </location>
</feature>
<evidence type="ECO:0000256" key="1">
    <source>
        <dbReference type="SAM" id="MobiDB-lite"/>
    </source>
</evidence>
<keyword evidence="3" id="KW-1185">Reference proteome</keyword>
<feature type="compositionally biased region" description="Basic and acidic residues" evidence="1">
    <location>
        <begin position="180"/>
        <end position="199"/>
    </location>
</feature>
<reference evidence="3" key="1">
    <citation type="submission" date="2013-09" db="EMBL/GenBank/DDBJ databases">
        <title>Corchorus olitorius genome sequencing.</title>
        <authorList>
            <person name="Alam M."/>
            <person name="Haque M.S."/>
            <person name="Islam M.S."/>
            <person name="Emdad E.M."/>
            <person name="Islam M.M."/>
            <person name="Ahmed B."/>
            <person name="Halim A."/>
            <person name="Hossen Q.M.M."/>
            <person name="Hossain M.Z."/>
            <person name="Ahmed R."/>
            <person name="Khan M.M."/>
            <person name="Islam R."/>
            <person name="Rashid M.M."/>
            <person name="Khan S.A."/>
            <person name="Rahman M.S."/>
            <person name="Alam M."/>
            <person name="Yahiya A.S."/>
            <person name="Khan M.S."/>
            <person name="Azam M.S."/>
            <person name="Haque T."/>
            <person name="Lashkar M.Z.H."/>
            <person name="Akhand A.I."/>
            <person name="Morshed G."/>
            <person name="Roy S."/>
            <person name="Uddin K.S."/>
            <person name="Rabeya T."/>
            <person name="Hossain A.S."/>
            <person name="Chowdhury A."/>
            <person name="Snigdha A.R."/>
            <person name="Mortoza M.S."/>
            <person name="Matin S.A."/>
            <person name="Hoque S.M.E."/>
            <person name="Islam M.K."/>
            <person name="Roy D.K."/>
            <person name="Haider R."/>
            <person name="Moosa M.M."/>
            <person name="Elias S.M."/>
            <person name="Hasan A.M."/>
            <person name="Jahan S."/>
            <person name="Shafiuddin M."/>
            <person name="Mahmood N."/>
            <person name="Shommy N.S."/>
        </authorList>
    </citation>
    <scope>NUCLEOTIDE SEQUENCE [LARGE SCALE GENOMIC DNA]</scope>
    <source>
        <strain evidence="3">cv. O-4</strain>
    </source>
</reference>
<sequence length="285" mass="29801">DGHESVDVVDAQRGRGLSPADADAEVSGAEGAQRVLVGDVVAREQHGGRSDPLAQVRDGGVLPLVAERELEDVVSRATPPPGRLGGDQLVGDLPDGAGGLGIRGPGVHAEAVLLRFDPDAGRPGGATTDLVLQLIPEGEVRVVVRRRLDTHPRYPELHAVGAREPDERVVRVLRDLAEVSERASGDESDDRAGKRDQVAEHGTGPRRHARRHRLIDERGEGAVEVDGDQQAVGRGDGLDRGVGGGHSASSLSEPPSTSAAAAALEAVSWNVARASRNSRDQSSTS</sequence>
<dbReference type="AlphaFoldDB" id="A0A1R3L252"/>
<gene>
    <name evidence="2" type="ORF">COLO4_01811</name>
</gene>
<protein>
    <submittedName>
        <fullName evidence="2">Uncharacterized protein</fullName>
    </submittedName>
</protein>
<feature type="compositionally biased region" description="Basic residues" evidence="1">
    <location>
        <begin position="204"/>
        <end position="213"/>
    </location>
</feature>
<comment type="caution">
    <text evidence="2">The sequence shown here is derived from an EMBL/GenBank/DDBJ whole genome shotgun (WGS) entry which is preliminary data.</text>
</comment>
<feature type="compositionally biased region" description="Basic and acidic residues" evidence="1">
    <location>
        <begin position="1"/>
        <end position="13"/>
    </location>
</feature>
<name>A0A1R3L252_9ROSI</name>
<feature type="non-terminal residue" evidence="2">
    <location>
        <position position="1"/>
    </location>
</feature>
<dbReference type="Proteomes" id="UP000187203">
    <property type="component" value="Unassembled WGS sequence"/>
</dbReference>
<dbReference type="EMBL" id="AWUE01004464">
    <property type="protein sequence ID" value="OMP13369.1"/>
    <property type="molecule type" value="Genomic_DNA"/>
</dbReference>
<organism evidence="2 3">
    <name type="scientific">Corchorus olitorius</name>
    <dbReference type="NCBI Taxonomy" id="93759"/>
    <lineage>
        <taxon>Eukaryota</taxon>
        <taxon>Viridiplantae</taxon>
        <taxon>Streptophyta</taxon>
        <taxon>Embryophyta</taxon>
        <taxon>Tracheophyta</taxon>
        <taxon>Spermatophyta</taxon>
        <taxon>Magnoliopsida</taxon>
        <taxon>eudicotyledons</taxon>
        <taxon>Gunneridae</taxon>
        <taxon>Pentapetalae</taxon>
        <taxon>rosids</taxon>
        <taxon>malvids</taxon>
        <taxon>Malvales</taxon>
        <taxon>Malvaceae</taxon>
        <taxon>Grewioideae</taxon>
        <taxon>Apeibeae</taxon>
        <taxon>Corchorus</taxon>
    </lineage>
</organism>
<evidence type="ECO:0000313" key="3">
    <source>
        <dbReference type="Proteomes" id="UP000187203"/>
    </source>
</evidence>
<feature type="compositionally biased region" description="Low complexity" evidence="1">
    <location>
        <begin position="247"/>
        <end position="261"/>
    </location>
</feature>
<feature type="region of interest" description="Disordered" evidence="1">
    <location>
        <begin position="1"/>
        <end position="30"/>
    </location>
</feature>
<accession>A0A1R3L252</accession>